<evidence type="ECO:0000256" key="1">
    <source>
        <dbReference type="ARBA" id="ARBA00004651"/>
    </source>
</evidence>
<evidence type="ECO:0000313" key="10">
    <source>
        <dbReference type="Proteomes" id="UP000199322"/>
    </source>
</evidence>
<feature type="transmembrane region" description="Helical" evidence="6">
    <location>
        <begin position="104"/>
        <end position="125"/>
    </location>
</feature>
<dbReference type="EMBL" id="SRME01000002">
    <property type="protein sequence ID" value="TGG88298.1"/>
    <property type="molecule type" value="Genomic_DNA"/>
</dbReference>
<dbReference type="GO" id="GO:0016787">
    <property type="term" value="F:hydrolase activity"/>
    <property type="evidence" value="ECO:0007669"/>
    <property type="project" value="UniProtKB-KW"/>
</dbReference>
<organism evidence="8 10">
    <name type="scientific">Geotoga petraea</name>
    <dbReference type="NCBI Taxonomy" id="28234"/>
    <lineage>
        <taxon>Bacteria</taxon>
        <taxon>Thermotogati</taxon>
        <taxon>Thermotogota</taxon>
        <taxon>Thermotogae</taxon>
        <taxon>Petrotogales</taxon>
        <taxon>Petrotogaceae</taxon>
        <taxon>Geotoga</taxon>
    </lineage>
</organism>
<dbReference type="EMBL" id="FMYV01000002">
    <property type="protein sequence ID" value="SDC21437.1"/>
    <property type="molecule type" value="Genomic_DNA"/>
</dbReference>
<feature type="domain" description="AB hydrolase-1" evidence="7">
    <location>
        <begin position="339"/>
        <end position="556"/>
    </location>
</feature>
<dbReference type="AlphaFoldDB" id="A0A1G6JRW7"/>
<protein>
    <submittedName>
        <fullName evidence="9">Alpha/beta fold hydrolase</fullName>
    </submittedName>
    <submittedName>
        <fullName evidence="8">Branched-chain amino acid transport system permease protein</fullName>
    </submittedName>
</protein>
<dbReference type="PANTHER" id="PTHR30482:SF10">
    <property type="entry name" value="HIGH-AFFINITY BRANCHED-CHAIN AMINO ACID TRANSPORT PROTEIN BRAE"/>
    <property type="match status" value="1"/>
</dbReference>
<feature type="transmembrane region" description="Helical" evidence="6">
    <location>
        <begin position="233"/>
        <end position="261"/>
    </location>
</feature>
<dbReference type="Proteomes" id="UP000199322">
    <property type="component" value="Unassembled WGS sequence"/>
</dbReference>
<feature type="transmembrane region" description="Helical" evidence="6">
    <location>
        <begin position="25"/>
        <end position="44"/>
    </location>
</feature>
<dbReference type="InterPro" id="IPR000073">
    <property type="entry name" value="AB_hydrolase_1"/>
</dbReference>
<feature type="transmembrane region" description="Helical" evidence="6">
    <location>
        <begin position="273"/>
        <end position="297"/>
    </location>
</feature>
<feature type="transmembrane region" description="Helical" evidence="6">
    <location>
        <begin position="198"/>
        <end position="221"/>
    </location>
</feature>
<evidence type="ECO:0000256" key="4">
    <source>
        <dbReference type="ARBA" id="ARBA00022989"/>
    </source>
</evidence>
<evidence type="ECO:0000256" key="6">
    <source>
        <dbReference type="SAM" id="Phobius"/>
    </source>
</evidence>
<evidence type="ECO:0000313" key="11">
    <source>
        <dbReference type="Proteomes" id="UP000297288"/>
    </source>
</evidence>
<accession>A0A1G6JRW7</accession>
<keyword evidence="9" id="KW-0378">Hydrolase</keyword>
<keyword evidence="3 6" id="KW-0812">Transmembrane</keyword>
<reference evidence="9 11" key="2">
    <citation type="submission" date="2019-04" db="EMBL/GenBank/DDBJ databases">
        <title>Draft genome sequence data and analysis of a Fermenting Bacterium, Geotoga petraea strain HO-Geo1, isolated from heavy-oil petroleum reservoir in Russia.</title>
        <authorList>
            <person name="Grouzdev D.S."/>
            <person name="Semenova E.M."/>
            <person name="Sokolova D.S."/>
            <person name="Tourova T.P."/>
            <person name="Poltaraus A.B."/>
            <person name="Nazina T.N."/>
        </authorList>
    </citation>
    <scope>NUCLEOTIDE SEQUENCE [LARGE SCALE GENOMIC DNA]</scope>
    <source>
        <strain evidence="9 11">HO-Geo1</strain>
    </source>
</reference>
<keyword evidence="4 6" id="KW-1133">Transmembrane helix</keyword>
<gene>
    <name evidence="9" type="ORF">E4650_04465</name>
    <name evidence="8" type="ORF">SAMN04488588_0612</name>
</gene>
<evidence type="ECO:0000256" key="5">
    <source>
        <dbReference type="ARBA" id="ARBA00023136"/>
    </source>
</evidence>
<dbReference type="SUPFAM" id="SSF53474">
    <property type="entry name" value="alpha/beta-Hydrolases"/>
    <property type="match status" value="1"/>
</dbReference>
<dbReference type="Proteomes" id="UP000297288">
    <property type="component" value="Unassembled WGS sequence"/>
</dbReference>
<dbReference type="InterPro" id="IPR043428">
    <property type="entry name" value="LivM-like"/>
</dbReference>
<dbReference type="STRING" id="28234.SAMN04488588_0612"/>
<evidence type="ECO:0000313" key="9">
    <source>
        <dbReference type="EMBL" id="TGG88298.1"/>
    </source>
</evidence>
<evidence type="ECO:0000259" key="7">
    <source>
        <dbReference type="Pfam" id="PF00561"/>
    </source>
</evidence>
<feature type="transmembrane region" description="Helical" evidence="6">
    <location>
        <begin position="77"/>
        <end position="97"/>
    </location>
</feature>
<dbReference type="GO" id="GO:0015658">
    <property type="term" value="F:branched-chain amino acid transmembrane transporter activity"/>
    <property type="evidence" value="ECO:0007669"/>
    <property type="project" value="InterPro"/>
</dbReference>
<evidence type="ECO:0000313" key="8">
    <source>
        <dbReference type="EMBL" id="SDC21437.1"/>
    </source>
</evidence>
<dbReference type="PRINTS" id="PR00111">
    <property type="entry name" value="ABHYDROLASE"/>
</dbReference>
<dbReference type="InterPro" id="IPR029058">
    <property type="entry name" value="AB_hydrolase_fold"/>
</dbReference>
<dbReference type="Pfam" id="PF00561">
    <property type="entry name" value="Abhydrolase_1"/>
    <property type="match status" value="1"/>
</dbReference>
<keyword evidence="5 6" id="KW-0472">Membrane</keyword>
<dbReference type="GO" id="GO:0005886">
    <property type="term" value="C:plasma membrane"/>
    <property type="evidence" value="ECO:0007669"/>
    <property type="project" value="UniProtKB-SubCell"/>
</dbReference>
<comment type="subcellular location">
    <subcellularLocation>
        <location evidence="1">Cell membrane</location>
        <topology evidence="1">Multi-pass membrane protein</topology>
    </subcellularLocation>
</comment>
<feature type="transmembrane region" description="Helical" evidence="6">
    <location>
        <begin position="145"/>
        <end position="166"/>
    </location>
</feature>
<dbReference type="OrthoDB" id="9789927at2"/>
<proteinExistence type="predicted"/>
<dbReference type="PANTHER" id="PTHR30482">
    <property type="entry name" value="HIGH-AFFINITY BRANCHED-CHAIN AMINO ACID TRANSPORT SYSTEM PERMEASE"/>
    <property type="match status" value="1"/>
</dbReference>
<dbReference type="Pfam" id="PF02653">
    <property type="entry name" value="BPD_transp_2"/>
    <property type="match status" value="1"/>
</dbReference>
<dbReference type="RefSeq" id="WP_091402699.1">
    <property type="nucleotide sequence ID" value="NZ_FMYV01000002.1"/>
</dbReference>
<dbReference type="CDD" id="cd06581">
    <property type="entry name" value="TM_PBP1_LivM_like"/>
    <property type="match status" value="1"/>
</dbReference>
<evidence type="ECO:0000256" key="3">
    <source>
        <dbReference type="ARBA" id="ARBA00022692"/>
    </source>
</evidence>
<sequence>MKKSILLLIAGLLLGVVFINQSFFLMILSTVLVWGIASMGLNILMGYTGQISIGHAAFMAIGAYTTSYLSINFGTPFILNLIIAIVLSAVLGVIISLPALRLKGFYLAIATMAFGITVEQLIASFDIFGGHIGLRNIPDILPNDFWMYILNLAFYVVLSFIATKLIKSPNGISYQMIRDSEYASRSFGKRISFVKLEAFVVSAVYGGIAGTLYAHTIGYIGPSDFGLNASLNILAMIVIGGLASVDGGLVGAVIITGMPFLFSRTDIPMSIIFGSLLIIFVLFFPRGLIYGIMMGYYKYFERPFVALSRILWKRKSFPTGKVNVKGKDLYYNVKGEGEPVIMIHGNYGSHRWFDKVNDLEGYKTYALDLPNFGHSDRIEEINIDTYAEYVKEFMEKLNIESAYIVAHSLGGAVAQSLAYNNPDMVKKLVLVDSAPIDGLNTPEENYNGLQLLKTSKTLLKTSLKSIMPTAEDRKMLNILTNEGLLMNPKCFTENARALESYDYSDLAKKFKNPVLFFVGKKDLLITRDMAEKTLEVLNGELKYFDHVGHSIIIEDPELFKKELTSFLA</sequence>
<name>A0A1G6JRW7_9BACT</name>
<reference evidence="8 10" key="1">
    <citation type="submission" date="2016-10" db="EMBL/GenBank/DDBJ databases">
        <authorList>
            <person name="de Groot N.N."/>
        </authorList>
    </citation>
    <scope>NUCLEOTIDE SEQUENCE [LARGE SCALE GENOMIC DNA]</scope>
    <source>
        <strain evidence="8 10">WG14</strain>
    </source>
</reference>
<dbReference type="InterPro" id="IPR001851">
    <property type="entry name" value="ABC_transp_permease"/>
</dbReference>
<evidence type="ECO:0000256" key="2">
    <source>
        <dbReference type="ARBA" id="ARBA00022475"/>
    </source>
</evidence>
<dbReference type="Gene3D" id="3.40.50.1820">
    <property type="entry name" value="alpha/beta hydrolase"/>
    <property type="match status" value="1"/>
</dbReference>
<keyword evidence="2" id="KW-1003">Cell membrane</keyword>
<keyword evidence="10" id="KW-1185">Reference proteome</keyword>